<protein>
    <submittedName>
        <fullName evidence="2">DUF4830 domain-containing protein</fullName>
    </submittedName>
</protein>
<proteinExistence type="predicted"/>
<dbReference type="Proteomes" id="UP000660021">
    <property type="component" value="Unassembled WGS sequence"/>
</dbReference>
<dbReference type="InterPro" id="IPR032257">
    <property type="entry name" value="DUF4830"/>
</dbReference>
<evidence type="ECO:0000259" key="1">
    <source>
        <dbReference type="Pfam" id="PF16112"/>
    </source>
</evidence>
<dbReference type="PROSITE" id="PS51257">
    <property type="entry name" value="PROKAR_LIPOPROTEIN"/>
    <property type="match status" value="1"/>
</dbReference>
<feature type="domain" description="DUF4830" evidence="1">
    <location>
        <begin position="60"/>
        <end position="142"/>
    </location>
</feature>
<dbReference type="Pfam" id="PF16112">
    <property type="entry name" value="DUF4830"/>
    <property type="match status" value="1"/>
</dbReference>
<reference evidence="2 3" key="1">
    <citation type="submission" date="2020-08" db="EMBL/GenBank/DDBJ databases">
        <title>Genome public.</title>
        <authorList>
            <person name="Liu C."/>
            <person name="Sun Q."/>
        </authorList>
    </citation>
    <scope>NUCLEOTIDE SEQUENCE [LARGE SCALE GENOMIC DNA]</scope>
    <source>
        <strain evidence="2 3">New-38</strain>
    </source>
</reference>
<evidence type="ECO:0000313" key="2">
    <source>
        <dbReference type="EMBL" id="MBC5729670.1"/>
    </source>
</evidence>
<accession>A0ABR7HQ77</accession>
<gene>
    <name evidence="2" type="ORF">H8S34_02335</name>
</gene>
<dbReference type="RefSeq" id="WP_101693862.1">
    <property type="nucleotide sequence ID" value="NZ_JACOPR010000001.1"/>
</dbReference>
<sequence length="158" mass="17132">MFIWTTRLSRGRIVAGVAAAVLICGCVLTGVAALQTQDAEASATVSGKGIKTNEDRIAYLASYGWEVSPEPISVEELQIPEEFDDTYTQYLDLQAQQGFDLTKYRGKRVKRYTYAVTNYPTGESGVQAGLLLYRNTVIGGDVLSNALGGFIHGLTMPT</sequence>
<evidence type="ECO:0000313" key="3">
    <source>
        <dbReference type="Proteomes" id="UP000660021"/>
    </source>
</evidence>
<name>A0ABR7HQ77_9FIRM</name>
<dbReference type="EMBL" id="JACOPR010000001">
    <property type="protein sequence ID" value="MBC5729670.1"/>
    <property type="molecule type" value="Genomic_DNA"/>
</dbReference>
<organism evidence="2 3">
    <name type="scientific">Pseudoflavonifractor hominis</name>
    <dbReference type="NCBI Taxonomy" id="2763059"/>
    <lineage>
        <taxon>Bacteria</taxon>
        <taxon>Bacillati</taxon>
        <taxon>Bacillota</taxon>
        <taxon>Clostridia</taxon>
        <taxon>Eubacteriales</taxon>
        <taxon>Oscillospiraceae</taxon>
        <taxon>Pseudoflavonifractor</taxon>
    </lineage>
</organism>
<comment type="caution">
    <text evidence="2">The sequence shown here is derived from an EMBL/GenBank/DDBJ whole genome shotgun (WGS) entry which is preliminary data.</text>
</comment>
<keyword evidence="3" id="KW-1185">Reference proteome</keyword>